<evidence type="ECO:0000313" key="2">
    <source>
        <dbReference type="EMBL" id="EDS45411.1"/>
    </source>
</evidence>
<evidence type="ECO:0000313" key="3">
    <source>
        <dbReference type="EnsemblMetazoa" id="CPIJ017401-PA"/>
    </source>
</evidence>
<dbReference type="EMBL" id="DS232753">
    <property type="protein sequence ID" value="EDS45411.1"/>
    <property type="molecule type" value="Genomic_DNA"/>
</dbReference>
<dbReference type="EnsemblMetazoa" id="CPIJ017401-RA">
    <property type="protein sequence ID" value="CPIJ017401-PA"/>
    <property type="gene ID" value="CPIJ017401"/>
</dbReference>
<organism>
    <name type="scientific">Culex quinquefasciatus</name>
    <name type="common">Southern house mosquito</name>
    <name type="synonym">Culex pungens</name>
    <dbReference type="NCBI Taxonomy" id="7176"/>
    <lineage>
        <taxon>Eukaryota</taxon>
        <taxon>Metazoa</taxon>
        <taxon>Ecdysozoa</taxon>
        <taxon>Arthropoda</taxon>
        <taxon>Hexapoda</taxon>
        <taxon>Insecta</taxon>
        <taxon>Pterygota</taxon>
        <taxon>Neoptera</taxon>
        <taxon>Endopterygota</taxon>
        <taxon>Diptera</taxon>
        <taxon>Nematocera</taxon>
        <taxon>Culicoidea</taxon>
        <taxon>Culicidae</taxon>
        <taxon>Culicinae</taxon>
        <taxon>Culicini</taxon>
        <taxon>Culex</taxon>
        <taxon>Culex</taxon>
    </lineage>
</organism>
<reference evidence="3" key="2">
    <citation type="submission" date="2020-05" db="UniProtKB">
        <authorList>
            <consortium name="EnsemblMetazoa"/>
        </authorList>
    </citation>
    <scope>IDENTIFICATION</scope>
    <source>
        <strain evidence="3">JHB</strain>
    </source>
</reference>
<sequence length="267" mass="30743">MSPVGHFSVRPLEQVLCSFNKFGQFFGKGFSFPYRQDNGHWLLPNHLRFTINLLSVKCSIYKSLIRPVVLYGHETWTMLEEDIRALSVFERRVLRTIFGGVYENDGWRRGMNHELAQLYNEPSIRKVAKAGRLQWAGHVARMPERTEQLSQWNQKINPAKLVFVSEPRLRFKSTNGPLHYEWPPQLLPPPNQSPARQRQRPSPLNTRKTKKPTTLSTKIKTKLTTSSIEFSFTEGDVPKDGGESFLRCVRNAVGEGFFNPQFALSVL</sequence>
<accession>B0XDD3</accession>
<dbReference type="VEuPathDB" id="VectorBase:CPIJ017401"/>
<dbReference type="VEuPathDB" id="VectorBase:CQUJHB017755"/>
<dbReference type="STRING" id="7176.B0XDD3"/>
<protein>
    <submittedName>
        <fullName evidence="2 3">Uncharacterized protein</fullName>
    </submittedName>
</protein>
<dbReference type="eggNOG" id="KOG1075">
    <property type="taxonomic scope" value="Eukaryota"/>
</dbReference>
<dbReference type="PANTHER" id="PTHR47027:SF20">
    <property type="entry name" value="REVERSE TRANSCRIPTASE-LIKE PROTEIN WITH RNA-DIRECTED DNA POLYMERASE DOMAIN"/>
    <property type="match status" value="1"/>
</dbReference>
<keyword evidence="4" id="KW-1185">Reference proteome</keyword>
<feature type="region of interest" description="Disordered" evidence="1">
    <location>
        <begin position="180"/>
        <end position="216"/>
    </location>
</feature>
<dbReference type="OrthoDB" id="7760841at2759"/>
<dbReference type="AlphaFoldDB" id="B0XDD3"/>
<reference evidence="2" key="1">
    <citation type="submission" date="2007-03" db="EMBL/GenBank/DDBJ databases">
        <title>Annotation of Culex pipiens quinquefasciatus.</title>
        <authorList>
            <consortium name="The Broad Institute Genome Sequencing Platform"/>
            <person name="Atkinson P.W."/>
            <person name="Hemingway J."/>
            <person name="Christensen B.M."/>
            <person name="Higgs S."/>
            <person name="Kodira C."/>
            <person name="Hannick L."/>
            <person name="Megy K."/>
            <person name="O'Leary S."/>
            <person name="Pearson M."/>
            <person name="Haas B.J."/>
            <person name="Mauceli E."/>
            <person name="Wortman J.R."/>
            <person name="Lee N.H."/>
            <person name="Guigo R."/>
            <person name="Stanke M."/>
            <person name="Alvarado L."/>
            <person name="Amedeo P."/>
            <person name="Antoine C.H."/>
            <person name="Arensburger P."/>
            <person name="Bidwell S.L."/>
            <person name="Crawford M."/>
            <person name="Camaro F."/>
            <person name="Devon K."/>
            <person name="Engels R."/>
            <person name="Hammond M."/>
            <person name="Howarth C."/>
            <person name="Koehrsen M."/>
            <person name="Lawson D."/>
            <person name="Montgomery P."/>
            <person name="Nene V."/>
            <person name="Nusbaum C."/>
            <person name="Puiu D."/>
            <person name="Romero-Severson J."/>
            <person name="Severson D.W."/>
            <person name="Shumway M."/>
            <person name="Sisk P."/>
            <person name="Stolte C."/>
            <person name="Zeng Q."/>
            <person name="Eisenstadt E."/>
            <person name="Fraser-Liggett C."/>
            <person name="Strausberg R."/>
            <person name="Galagan J."/>
            <person name="Birren B."/>
            <person name="Collins F.H."/>
        </authorList>
    </citation>
    <scope>NUCLEOTIDE SEQUENCE [LARGE SCALE GENOMIC DNA]</scope>
    <source>
        <strain evidence="2">JHB</strain>
    </source>
</reference>
<evidence type="ECO:0000313" key="4">
    <source>
        <dbReference type="Proteomes" id="UP000002320"/>
    </source>
</evidence>
<dbReference type="PANTHER" id="PTHR47027">
    <property type="entry name" value="REVERSE TRANSCRIPTASE DOMAIN-CONTAINING PROTEIN"/>
    <property type="match status" value="1"/>
</dbReference>
<dbReference type="KEGG" id="cqu:CpipJ_CPIJ017401"/>
<gene>
    <name evidence="3" type="primary">6051173</name>
    <name evidence="2" type="ORF">CpipJ_CPIJ017401</name>
</gene>
<dbReference type="Proteomes" id="UP000002320">
    <property type="component" value="Unassembled WGS sequence"/>
</dbReference>
<dbReference type="HOGENOM" id="CLU_1042998_0_0_1"/>
<evidence type="ECO:0000256" key="1">
    <source>
        <dbReference type="SAM" id="MobiDB-lite"/>
    </source>
</evidence>
<dbReference type="InParanoid" id="B0XDD3"/>
<proteinExistence type="predicted"/>
<name>B0XDD3_CULQU</name>